<protein>
    <submittedName>
        <fullName evidence="7">Dihydrofolate reductase</fullName>
    </submittedName>
</protein>
<dbReference type="Proteomes" id="UP000480929">
    <property type="component" value="Unassembled WGS sequence"/>
</dbReference>
<dbReference type="PANTHER" id="PTHR43761:SF1">
    <property type="entry name" value="D-ISOMER SPECIFIC 2-HYDROXYACID DEHYDROGENASE CATALYTIC DOMAIN-CONTAINING PROTEIN-RELATED"/>
    <property type="match status" value="1"/>
</dbReference>
<keyword evidence="3" id="KW-0520">NAD</keyword>
<keyword evidence="2 4" id="KW-0560">Oxidoreductase</keyword>
<evidence type="ECO:0000256" key="1">
    <source>
        <dbReference type="ARBA" id="ARBA00005854"/>
    </source>
</evidence>
<dbReference type="Proteomes" id="UP000433575">
    <property type="component" value="Unassembled WGS sequence"/>
</dbReference>
<dbReference type="CDD" id="cd12170">
    <property type="entry name" value="2-Hacid_dh_9"/>
    <property type="match status" value="1"/>
</dbReference>
<comment type="similarity">
    <text evidence="1 4">Belongs to the D-isomer specific 2-hydroxyacid dehydrogenase family.</text>
</comment>
<dbReference type="InterPro" id="IPR006140">
    <property type="entry name" value="D-isomer_DH_NAD-bd"/>
</dbReference>
<sequence>MFKKCVILEPVGMNENARLRVNDLAETVIEYPDSPGDEDEIIRRIGDADCLLVSWKTNVGASVLKACRQLRYIGMCCSLYSEASANVDIAAARELGITVTGIRDYGDEGVVEYVLYELIGFLNGYRQPSFRPIPLELTDLKVGILGMGTTGQIIARGLMHFGSKIQYYSRTRKPEQEAQGMVYQPLDSLLEHNDVICECLNKNAIVMGWEQFQRLGDHKIVFNTSIGPGHDPEALKRWLALPDTHFFCDSERALGDLTLLDHPRVRCLRTSAGNSVQCIERLGQKVLANMENFLQAQSDEHSVQ</sequence>
<dbReference type="AlphaFoldDB" id="A0A6N7S1T6"/>
<dbReference type="Pfam" id="PF00389">
    <property type="entry name" value="2-Hacid_dh"/>
    <property type="match status" value="1"/>
</dbReference>
<dbReference type="RefSeq" id="WP_020224816.1">
    <property type="nucleotide sequence ID" value="NZ_CABKSC010000002.1"/>
</dbReference>
<dbReference type="GO" id="GO:0051287">
    <property type="term" value="F:NAD binding"/>
    <property type="evidence" value="ECO:0007669"/>
    <property type="project" value="InterPro"/>
</dbReference>
<dbReference type="OrthoDB" id="9805416at2"/>
<dbReference type="Gene3D" id="3.40.50.720">
    <property type="entry name" value="NAD(P)-binding Rossmann-like Domain"/>
    <property type="match status" value="2"/>
</dbReference>
<gene>
    <name evidence="8" type="ORF">GKD88_00405</name>
    <name evidence="7" type="ORF">GKE08_00400</name>
</gene>
<dbReference type="EMBL" id="WKPI01000001">
    <property type="protein sequence ID" value="MSC31589.1"/>
    <property type="molecule type" value="Genomic_DNA"/>
</dbReference>
<accession>A0A6N7S1T6</accession>
<dbReference type="EMBL" id="WKPJ01000001">
    <property type="protein sequence ID" value="MSA87794.1"/>
    <property type="molecule type" value="Genomic_DNA"/>
</dbReference>
<dbReference type="GO" id="GO:0016616">
    <property type="term" value="F:oxidoreductase activity, acting on the CH-OH group of donors, NAD or NADP as acceptor"/>
    <property type="evidence" value="ECO:0007669"/>
    <property type="project" value="InterPro"/>
</dbReference>
<evidence type="ECO:0000313" key="9">
    <source>
        <dbReference type="Proteomes" id="UP000433575"/>
    </source>
</evidence>
<proteinExistence type="inferred from homology"/>
<feature type="domain" description="D-isomer specific 2-hydroxyacid dehydrogenase NAD-binding" evidence="6">
    <location>
        <begin position="134"/>
        <end position="239"/>
    </location>
</feature>
<feature type="domain" description="D-isomer specific 2-hydroxyacid dehydrogenase catalytic" evidence="5">
    <location>
        <begin position="27"/>
        <end position="303"/>
    </location>
</feature>
<dbReference type="GeneID" id="42456648"/>
<dbReference type="InterPro" id="IPR050418">
    <property type="entry name" value="D-iso_2-hydroxyacid_DH_PdxB"/>
</dbReference>
<dbReference type="Pfam" id="PF02826">
    <property type="entry name" value="2-Hacid_dh_C"/>
    <property type="match status" value="1"/>
</dbReference>
<comment type="caution">
    <text evidence="7">The sequence shown here is derived from an EMBL/GenBank/DDBJ whole genome shotgun (WGS) entry which is preliminary data.</text>
</comment>
<evidence type="ECO:0000259" key="6">
    <source>
        <dbReference type="Pfam" id="PF02826"/>
    </source>
</evidence>
<dbReference type="PANTHER" id="PTHR43761">
    <property type="entry name" value="D-ISOMER SPECIFIC 2-HYDROXYACID DEHYDROGENASE FAMILY PROTEIN (AFU_ORTHOLOGUE AFUA_1G13630)"/>
    <property type="match status" value="1"/>
</dbReference>
<dbReference type="SUPFAM" id="SSF52283">
    <property type="entry name" value="Formate/glycerate dehydrogenase catalytic domain-like"/>
    <property type="match status" value="1"/>
</dbReference>
<keyword evidence="10" id="KW-1185">Reference proteome</keyword>
<evidence type="ECO:0000313" key="7">
    <source>
        <dbReference type="EMBL" id="MSA87794.1"/>
    </source>
</evidence>
<dbReference type="InterPro" id="IPR036291">
    <property type="entry name" value="NAD(P)-bd_dom_sf"/>
</dbReference>
<organism evidence="7 9">
    <name type="scientific">Holdemania massiliensis</name>
    <dbReference type="NCBI Taxonomy" id="1468449"/>
    <lineage>
        <taxon>Bacteria</taxon>
        <taxon>Bacillati</taxon>
        <taxon>Bacillota</taxon>
        <taxon>Erysipelotrichia</taxon>
        <taxon>Erysipelotrichales</taxon>
        <taxon>Erysipelotrichaceae</taxon>
        <taxon>Holdemania</taxon>
    </lineage>
</organism>
<dbReference type="InterPro" id="IPR006139">
    <property type="entry name" value="D-isomer_2_OHA_DH_cat_dom"/>
</dbReference>
<evidence type="ECO:0000256" key="4">
    <source>
        <dbReference type="RuleBase" id="RU003719"/>
    </source>
</evidence>
<evidence type="ECO:0000313" key="10">
    <source>
        <dbReference type="Proteomes" id="UP000480929"/>
    </source>
</evidence>
<evidence type="ECO:0000256" key="3">
    <source>
        <dbReference type="ARBA" id="ARBA00023027"/>
    </source>
</evidence>
<evidence type="ECO:0000313" key="8">
    <source>
        <dbReference type="EMBL" id="MSC31589.1"/>
    </source>
</evidence>
<reference evidence="9 10" key="1">
    <citation type="journal article" date="2019" name="Nat. Med.">
        <title>A library of human gut bacterial isolates paired with longitudinal multiomics data enables mechanistic microbiome research.</title>
        <authorList>
            <person name="Poyet M."/>
            <person name="Groussin M."/>
            <person name="Gibbons S.M."/>
            <person name="Avila-Pacheco J."/>
            <person name="Jiang X."/>
            <person name="Kearney S.M."/>
            <person name="Perrotta A.R."/>
            <person name="Berdy B."/>
            <person name="Zhao S."/>
            <person name="Lieberman T.D."/>
            <person name="Swanson P.K."/>
            <person name="Smith M."/>
            <person name="Roesemann S."/>
            <person name="Alexander J.E."/>
            <person name="Rich S.A."/>
            <person name="Livny J."/>
            <person name="Vlamakis H."/>
            <person name="Clish C."/>
            <person name="Bullock K."/>
            <person name="Deik A."/>
            <person name="Scott J."/>
            <person name="Pierce K.A."/>
            <person name="Xavier R.J."/>
            <person name="Alm E.J."/>
        </authorList>
    </citation>
    <scope>NUCLEOTIDE SEQUENCE [LARGE SCALE GENOMIC DNA]</scope>
    <source>
        <strain evidence="7 9">BIOML-A4</strain>
        <strain evidence="8 10">BIOML-A5</strain>
    </source>
</reference>
<name>A0A6N7S1T6_9FIRM</name>
<evidence type="ECO:0000259" key="5">
    <source>
        <dbReference type="Pfam" id="PF00389"/>
    </source>
</evidence>
<dbReference type="SUPFAM" id="SSF51735">
    <property type="entry name" value="NAD(P)-binding Rossmann-fold domains"/>
    <property type="match status" value="1"/>
</dbReference>
<evidence type="ECO:0000256" key="2">
    <source>
        <dbReference type="ARBA" id="ARBA00023002"/>
    </source>
</evidence>